<proteinExistence type="predicted"/>
<evidence type="ECO:0000256" key="1">
    <source>
        <dbReference type="SAM" id="MobiDB-lite"/>
    </source>
</evidence>
<organism evidence="2">
    <name type="scientific">Enterobacter hormaechei</name>
    <dbReference type="NCBI Taxonomy" id="158836"/>
    <lineage>
        <taxon>Bacteria</taxon>
        <taxon>Pseudomonadati</taxon>
        <taxon>Pseudomonadota</taxon>
        <taxon>Gammaproteobacteria</taxon>
        <taxon>Enterobacterales</taxon>
        <taxon>Enterobacteriaceae</taxon>
        <taxon>Enterobacter</taxon>
        <taxon>Enterobacter cloacae complex</taxon>
    </lineage>
</organism>
<dbReference type="AlphaFoldDB" id="D3GML2"/>
<feature type="region of interest" description="Disordered" evidence="1">
    <location>
        <begin position="68"/>
        <end position="94"/>
    </location>
</feature>
<evidence type="ECO:0000313" key="2">
    <source>
        <dbReference type="EMBL" id="CAX65499.1"/>
    </source>
</evidence>
<protein>
    <submittedName>
        <fullName evidence="2">Uncharacterized protein</fullName>
    </submittedName>
</protein>
<sequence length="94" mass="10843">MQGLLILHAVGTELRVVTTRFRWGPYSVVDYFPPGAQAGPVCRKRQYRASGQYSDRIYRGGERRLRPLSTRYFSHPESPDDFPGQHTRNKQAFS</sequence>
<name>D3GML2_9ENTR</name>
<accession>D3GML2</accession>
<dbReference type="EMBL" id="FN297818">
    <property type="protein sequence ID" value="CAX65499.1"/>
    <property type="molecule type" value="Genomic_DNA"/>
</dbReference>
<reference evidence="2" key="1">
    <citation type="journal article" date="2010" name="PLoS ONE">
        <title>Evolution in quantum leaps: multiple combinatorial transfers of HPI and other genetic modules in Enterobacteriaceae.</title>
        <authorList>
            <person name="Paauw A."/>
            <person name="Leverstein-van Hall M.A."/>
            <person name="Verhoef J."/>
            <person name="Fluit A.C."/>
        </authorList>
    </citation>
    <scope>NUCLEOTIDE SEQUENCE</scope>
    <source>
        <strain evidence="2">05-545</strain>
    </source>
</reference>